<dbReference type="Gene3D" id="3.20.20.80">
    <property type="entry name" value="Glycosidases"/>
    <property type="match status" value="1"/>
</dbReference>
<evidence type="ECO:0000259" key="5">
    <source>
        <dbReference type="SMART" id="SM00642"/>
    </source>
</evidence>
<accession>A0AAU7ZWW9</accession>
<reference evidence="6" key="2">
    <citation type="journal article" date="2024" name="Environ. Microbiol.">
        <title>Genome analysis and description of Tunturibacter gen. nov. expands the diversity of Terriglobia in tundra soils.</title>
        <authorList>
            <person name="Messyasz A."/>
            <person name="Mannisto M.K."/>
            <person name="Kerkhof L.J."/>
            <person name="Haggblom M.M."/>
        </authorList>
    </citation>
    <scope>NUCLEOTIDE SEQUENCE</scope>
    <source>
        <strain evidence="6">X5P6</strain>
    </source>
</reference>
<organism evidence="6">
    <name type="scientific">Tunturiibacter psychrotolerans</name>
    <dbReference type="NCBI Taxonomy" id="3069686"/>
    <lineage>
        <taxon>Bacteria</taxon>
        <taxon>Pseudomonadati</taxon>
        <taxon>Acidobacteriota</taxon>
        <taxon>Terriglobia</taxon>
        <taxon>Terriglobales</taxon>
        <taxon>Acidobacteriaceae</taxon>
        <taxon>Tunturiibacter</taxon>
    </lineage>
</organism>
<dbReference type="InterPro" id="IPR004193">
    <property type="entry name" value="Glyco_hydro_13_N"/>
</dbReference>
<keyword evidence="2" id="KW-0378">Hydrolase</keyword>
<dbReference type="NCBIfam" id="TIGR02100">
    <property type="entry name" value="glgX_debranch"/>
    <property type="match status" value="1"/>
</dbReference>
<feature type="region of interest" description="Disordered" evidence="4">
    <location>
        <begin position="716"/>
        <end position="738"/>
    </location>
</feature>
<keyword evidence="3" id="KW-0326">Glycosidase</keyword>
<dbReference type="SUPFAM" id="SSF51011">
    <property type="entry name" value="Glycosyl hydrolase domain"/>
    <property type="match status" value="1"/>
</dbReference>
<dbReference type="Pfam" id="PF00128">
    <property type="entry name" value="Alpha-amylase"/>
    <property type="match status" value="1"/>
</dbReference>
<comment type="similarity">
    <text evidence="1">Belongs to the glycosyl hydrolase 13 family.</text>
</comment>
<dbReference type="RefSeq" id="WP_353067381.1">
    <property type="nucleotide sequence ID" value="NZ_CP132942.1"/>
</dbReference>
<dbReference type="GO" id="GO:0004135">
    <property type="term" value="F:amylo-alpha-1,6-glucosidase activity"/>
    <property type="evidence" value="ECO:0007669"/>
    <property type="project" value="InterPro"/>
</dbReference>
<proteinExistence type="inferred from homology"/>
<dbReference type="SUPFAM" id="SSF81296">
    <property type="entry name" value="E set domains"/>
    <property type="match status" value="1"/>
</dbReference>
<name>A0AAU7ZWW9_9BACT</name>
<dbReference type="GO" id="GO:0005980">
    <property type="term" value="P:glycogen catabolic process"/>
    <property type="evidence" value="ECO:0007669"/>
    <property type="project" value="InterPro"/>
</dbReference>
<evidence type="ECO:0000256" key="1">
    <source>
        <dbReference type="ARBA" id="ARBA00008061"/>
    </source>
</evidence>
<dbReference type="InterPro" id="IPR011837">
    <property type="entry name" value="Glycogen_debranch_GlgX"/>
</dbReference>
<feature type="domain" description="Glycosyl hydrolase family 13 catalytic" evidence="5">
    <location>
        <begin position="163"/>
        <end position="573"/>
    </location>
</feature>
<dbReference type="InterPro" id="IPR017853">
    <property type="entry name" value="GH"/>
</dbReference>
<dbReference type="AlphaFoldDB" id="A0AAU7ZWW9"/>
<dbReference type="SMART" id="SM00642">
    <property type="entry name" value="Aamy"/>
    <property type="match status" value="1"/>
</dbReference>
<dbReference type="Pfam" id="PF02922">
    <property type="entry name" value="CBM_48"/>
    <property type="match status" value="1"/>
</dbReference>
<dbReference type="InterPro" id="IPR006047">
    <property type="entry name" value="GH13_cat_dom"/>
</dbReference>
<sequence length="738" mass="82552">MNRTLLPGRPYPLGATVTSKGTNFAIFSEGATRVELCFFDAEGRQVDSVYLRERTAYVWHGLVRNIKAGQLYGYRIDGPWEPEKGHRFNAHKLLIDPYAKALSGEVDWQKPIFGHDVASGDDLKMDENDSADGVPKSVVVDSQFDWGDDCCPETPLADSVIYEMHVKGFSILNPGVPEELRGTYAGLACATSIDYLKKLGVTAVELMPIHHFIDERRLVGDGLVNYWGYNTLGYFAPMARYSSCEDIGGQVNEFKRMVKALHAAGIEVILDVVYNHTCEGNELGPTLCWRGVCNTTYYRVKEDNPRYYIDYTGTGNTLNVRLPQVLKMLMDSLRYWVTEMHVDGFRFDLAATLARELHDVSRLSSFFDTIHQDPTLADVKLIAEPWDVGEGGYQVGQFPVLWAEWNGKYRDTVRRFWKGDGGQLSALANRLTGSSDLYQDDGRKPYASINFVTAHDGFTLCDLVSYNQKHNEANGEDNRDGSDSNDSWNMGAEGPTDDAKINVLRERQTRNFLTTLMLSQGVPMLSGGDEIARSQRGNNNCYCQDNELTWHDWNLDEPRKRVLDFTSQLIHFRLAHPNLHRRKFFQDREIRRKGEDIVIKDVAWFSTDGKQVSDEAWNTEWNRSVAVLLNGRTLQVSDEDGRRVMDDSFFLVVNAAEGGVEYVLPVSPSGKPWCEVIDTENIDNPFACTEVDGKIIVGGRALKLLSDGAVSSINGSSAPASSVSSAPALPPKQGPALV</sequence>
<dbReference type="Gene3D" id="2.60.40.10">
    <property type="entry name" value="Immunoglobulins"/>
    <property type="match status" value="1"/>
</dbReference>
<dbReference type="CDD" id="cd11326">
    <property type="entry name" value="AmyAc_Glg_debranch"/>
    <property type="match status" value="1"/>
</dbReference>
<evidence type="ECO:0000256" key="3">
    <source>
        <dbReference type="ARBA" id="ARBA00023295"/>
    </source>
</evidence>
<evidence type="ECO:0000256" key="2">
    <source>
        <dbReference type="ARBA" id="ARBA00022801"/>
    </source>
</evidence>
<dbReference type="PANTHER" id="PTHR43002">
    <property type="entry name" value="GLYCOGEN DEBRANCHING ENZYME"/>
    <property type="match status" value="1"/>
</dbReference>
<evidence type="ECO:0000313" key="6">
    <source>
        <dbReference type="EMBL" id="XCB35387.1"/>
    </source>
</evidence>
<dbReference type="CDD" id="cd02856">
    <property type="entry name" value="E_set_GDE_Isoamylase_N"/>
    <property type="match status" value="1"/>
</dbReference>
<dbReference type="EMBL" id="CP132942">
    <property type="protein sequence ID" value="XCB35387.1"/>
    <property type="molecule type" value="Genomic_DNA"/>
</dbReference>
<dbReference type="InterPro" id="IPR044505">
    <property type="entry name" value="GlgX_Isoamylase_N_E_set"/>
</dbReference>
<reference evidence="6" key="1">
    <citation type="submission" date="2023-08" db="EMBL/GenBank/DDBJ databases">
        <authorList>
            <person name="Messyasz A."/>
            <person name="Mannisto M.K."/>
            <person name="Kerkhof L.J."/>
            <person name="Haggblom M."/>
        </authorList>
    </citation>
    <scope>NUCLEOTIDE SEQUENCE</scope>
    <source>
        <strain evidence="6">X5P6</strain>
    </source>
</reference>
<dbReference type="KEGG" id="tpsc:RBB77_10950"/>
<protein>
    <submittedName>
        <fullName evidence="6">Glycogen debranching protein GlgX</fullName>
    </submittedName>
</protein>
<feature type="compositionally biased region" description="Basic and acidic residues" evidence="4">
    <location>
        <begin position="471"/>
        <end position="482"/>
    </location>
</feature>
<dbReference type="InterPro" id="IPR014756">
    <property type="entry name" value="Ig_E-set"/>
</dbReference>
<feature type="compositionally biased region" description="Low complexity" evidence="4">
    <location>
        <begin position="716"/>
        <end position="727"/>
    </location>
</feature>
<dbReference type="SUPFAM" id="SSF51445">
    <property type="entry name" value="(Trans)glycosidases"/>
    <property type="match status" value="1"/>
</dbReference>
<dbReference type="InterPro" id="IPR013783">
    <property type="entry name" value="Ig-like_fold"/>
</dbReference>
<feature type="compositionally biased region" description="Pro residues" evidence="4">
    <location>
        <begin position="728"/>
        <end position="738"/>
    </location>
</feature>
<dbReference type="Gene3D" id="2.60.40.1180">
    <property type="entry name" value="Golgi alpha-mannosidase II"/>
    <property type="match status" value="1"/>
</dbReference>
<feature type="region of interest" description="Disordered" evidence="4">
    <location>
        <begin position="471"/>
        <end position="498"/>
    </location>
</feature>
<dbReference type="InterPro" id="IPR013780">
    <property type="entry name" value="Glyco_hydro_b"/>
</dbReference>
<evidence type="ECO:0000256" key="4">
    <source>
        <dbReference type="SAM" id="MobiDB-lite"/>
    </source>
</evidence>
<gene>
    <name evidence="6" type="primary">glgX</name>
    <name evidence="6" type="ORF">RBB77_10950</name>
</gene>